<dbReference type="RefSeq" id="WP_037283298.1">
    <property type="nucleotide sequence ID" value="NZ_KK088616.1"/>
</dbReference>
<dbReference type="Pfam" id="PF09917">
    <property type="entry name" value="DUF2147"/>
    <property type="match status" value="1"/>
</dbReference>
<dbReference type="PANTHER" id="PTHR36919">
    <property type="entry name" value="BLR1215 PROTEIN"/>
    <property type="match status" value="1"/>
</dbReference>
<dbReference type="Gene3D" id="2.40.128.520">
    <property type="match status" value="1"/>
</dbReference>
<feature type="signal peptide" evidence="1">
    <location>
        <begin position="1"/>
        <end position="19"/>
    </location>
</feature>
<dbReference type="EMBL" id="AOSK01000052">
    <property type="protein sequence ID" value="EYD76305.1"/>
    <property type="molecule type" value="Genomic_DNA"/>
</dbReference>
<comment type="caution">
    <text evidence="3">The sequence shown here is derived from an EMBL/GenBank/DDBJ whole genome shotgun (WGS) entry which is preliminary data.</text>
</comment>
<dbReference type="AlphaFoldDB" id="A0A017HPQ6"/>
<dbReference type="HOGENOM" id="CLU_108869_1_0_5"/>
<keyword evidence="4" id="KW-1185">Reference proteome</keyword>
<feature type="domain" description="DUF2147" evidence="2">
    <location>
        <begin position="24"/>
        <end position="125"/>
    </location>
</feature>
<evidence type="ECO:0000313" key="3">
    <source>
        <dbReference type="EMBL" id="EYD76305.1"/>
    </source>
</evidence>
<accession>A0A017HPQ6</accession>
<dbReference type="STRING" id="442562.Rumeso_02115"/>
<feature type="chain" id="PRO_5001493337" description="DUF2147 domain-containing protein" evidence="1">
    <location>
        <begin position="20"/>
        <end position="128"/>
    </location>
</feature>
<keyword evidence="1" id="KW-0732">Signal</keyword>
<reference evidence="3 4" key="1">
    <citation type="submission" date="2013-02" db="EMBL/GenBank/DDBJ databases">
        <authorList>
            <person name="Fiebig A."/>
            <person name="Goeker M."/>
            <person name="Klenk H.-P.P."/>
        </authorList>
    </citation>
    <scope>NUCLEOTIDE SEQUENCE [LARGE SCALE GENOMIC DNA]</scope>
    <source>
        <strain evidence="3 4">DSM 19309</strain>
    </source>
</reference>
<dbReference type="Proteomes" id="UP000019666">
    <property type="component" value="Unassembled WGS sequence"/>
</dbReference>
<dbReference type="InterPro" id="IPR019223">
    <property type="entry name" value="DUF2147"/>
</dbReference>
<gene>
    <name evidence="3" type="ORF">Rumeso_02115</name>
</gene>
<proteinExistence type="predicted"/>
<dbReference type="OrthoDB" id="9811671at2"/>
<dbReference type="PANTHER" id="PTHR36919:SF2">
    <property type="entry name" value="BLL6627 PROTEIN"/>
    <property type="match status" value="1"/>
</dbReference>
<organism evidence="3 4">
    <name type="scientific">Rubellimicrobium mesophilum DSM 19309</name>
    <dbReference type="NCBI Taxonomy" id="442562"/>
    <lineage>
        <taxon>Bacteria</taxon>
        <taxon>Pseudomonadati</taxon>
        <taxon>Pseudomonadota</taxon>
        <taxon>Alphaproteobacteria</taxon>
        <taxon>Rhodobacterales</taxon>
        <taxon>Roseobacteraceae</taxon>
        <taxon>Rubellimicrobium</taxon>
    </lineage>
</organism>
<name>A0A017HPQ6_9RHOB</name>
<evidence type="ECO:0000313" key="4">
    <source>
        <dbReference type="Proteomes" id="UP000019666"/>
    </source>
</evidence>
<protein>
    <recommendedName>
        <fullName evidence="2">DUF2147 domain-containing protein</fullName>
    </recommendedName>
</protein>
<sequence length="128" mass="13575">MKTLGTALLLALAAGAAWADPLEGLWRTAPDMNGHVGLVRVAPCGNALCGTLVDATDASGARYASPDLGRQVIWDTVPQGAYTYRGRVYSPGRNREYDSRLTLSAQGLLVEGCLLGQCRGGALWQRVD</sequence>
<evidence type="ECO:0000259" key="2">
    <source>
        <dbReference type="Pfam" id="PF09917"/>
    </source>
</evidence>
<evidence type="ECO:0000256" key="1">
    <source>
        <dbReference type="SAM" id="SignalP"/>
    </source>
</evidence>